<dbReference type="InterPro" id="IPR044034">
    <property type="entry name" value="NAC-like_UBA"/>
</dbReference>
<dbReference type="Pfam" id="PF19026">
    <property type="entry name" value="UBA_HYPK"/>
    <property type="match status" value="1"/>
</dbReference>
<sequence>MTRSNGRPEPEVIVNFADGQAYSKGKMEEIFRNGFLDKPALKHKESITVKREDVDVLVHELEITRPQAEKLLIEKNGDLKHVLQAWIEPTV</sequence>
<dbReference type="Proteomes" id="UP000015241">
    <property type="component" value="Unassembled WGS sequence"/>
</dbReference>
<protein>
    <recommendedName>
        <fullName evidence="1">Nascent polypeptide-associated complex subunit alpha-like UBA domain-containing protein</fullName>
    </recommendedName>
</protein>
<reference evidence="2 3" key="1">
    <citation type="journal article" date="2012" name="Science">
        <title>The Paleozoic origin of enzymatic lignin decomposition reconstructed from 31 fungal genomes.</title>
        <authorList>
            <person name="Floudas D."/>
            <person name="Binder M."/>
            <person name="Riley R."/>
            <person name="Barry K."/>
            <person name="Blanchette R.A."/>
            <person name="Henrissat B."/>
            <person name="Martinez A.T."/>
            <person name="Otillar R."/>
            <person name="Spatafora J.W."/>
            <person name="Yadav J.S."/>
            <person name="Aerts A."/>
            <person name="Benoit I."/>
            <person name="Boyd A."/>
            <person name="Carlson A."/>
            <person name="Copeland A."/>
            <person name="Coutinho P.M."/>
            <person name="de Vries R.P."/>
            <person name="Ferreira P."/>
            <person name="Findley K."/>
            <person name="Foster B."/>
            <person name="Gaskell J."/>
            <person name="Glotzer D."/>
            <person name="Gorecki P."/>
            <person name="Heitman J."/>
            <person name="Hesse C."/>
            <person name="Hori C."/>
            <person name="Igarashi K."/>
            <person name="Jurgens J.A."/>
            <person name="Kallen N."/>
            <person name="Kersten P."/>
            <person name="Kohler A."/>
            <person name="Kuees U."/>
            <person name="Kumar T.K.A."/>
            <person name="Kuo A."/>
            <person name="LaButti K."/>
            <person name="Larrondo L.F."/>
            <person name="Lindquist E."/>
            <person name="Ling A."/>
            <person name="Lombard V."/>
            <person name="Lucas S."/>
            <person name="Lundell T."/>
            <person name="Martin R."/>
            <person name="McLaughlin D.J."/>
            <person name="Morgenstern I."/>
            <person name="Morin E."/>
            <person name="Murat C."/>
            <person name="Nagy L.G."/>
            <person name="Nolan M."/>
            <person name="Ohm R.A."/>
            <person name="Patyshakuliyeva A."/>
            <person name="Rokas A."/>
            <person name="Ruiz-Duenas F.J."/>
            <person name="Sabat G."/>
            <person name="Salamov A."/>
            <person name="Samejima M."/>
            <person name="Schmutz J."/>
            <person name="Slot J.C."/>
            <person name="St John F."/>
            <person name="Stenlid J."/>
            <person name="Sun H."/>
            <person name="Sun S."/>
            <person name="Syed K."/>
            <person name="Tsang A."/>
            <person name="Wiebenga A."/>
            <person name="Young D."/>
            <person name="Pisabarro A."/>
            <person name="Eastwood D.C."/>
            <person name="Martin F."/>
            <person name="Cullen D."/>
            <person name="Grigoriev I.V."/>
            <person name="Hibbett D.S."/>
        </authorList>
    </citation>
    <scope>NUCLEOTIDE SEQUENCE</scope>
    <source>
        <strain evidence="3">FP-58527</strain>
    </source>
</reference>
<dbReference type="OrthoDB" id="285219at2759"/>
<gene>
    <name evidence="2" type="ORF">FOMPIDRAFT_57401</name>
</gene>
<proteinExistence type="predicted"/>
<accession>S8DN11</accession>
<dbReference type="eggNOG" id="ENOG502RCPR">
    <property type="taxonomic scope" value="Eukaryota"/>
</dbReference>
<evidence type="ECO:0000259" key="1">
    <source>
        <dbReference type="Pfam" id="PF19026"/>
    </source>
</evidence>
<name>S8DN11_FOMSC</name>
<dbReference type="AlphaFoldDB" id="S8DN11"/>
<feature type="domain" description="Nascent polypeptide-associated complex subunit alpha-like UBA" evidence="1">
    <location>
        <begin position="47"/>
        <end position="87"/>
    </location>
</feature>
<evidence type="ECO:0000313" key="2">
    <source>
        <dbReference type="EMBL" id="EPS94766.1"/>
    </source>
</evidence>
<dbReference type="STRING" id="743788.S8DN11"/>
<dbReference type="CDD" id="cd14361">
    <property type="entry name" value="UBA_HYPK"/>
    <property type="match status" value="1"/>
</dbReference>
<dbReference type="EMBL" id="KE504223">
    <property type="protein sequence ID" value="EPS94766.1"/>
    <property type="molecule type" value="Genomic_DNA"/>
</dbReference>
<evidence type="ECO:0000313" key="3">
    <source>
        <dbReference type="Proteomes" id="UP000015241"/>
    </source>
</evidence>
<keyword evidence="3" id="KW-1185">Reference proteome</keyword>
<organism evidence="2 3">
    <name type="scientific">Fomitopsis schrenkii</name>
    <name type="common">Brown rot fungus</name>
    <dbReference type="NCBI Taxonomy" id="2126942"/>
    <lineage>
        <taxon>Eukaryota</taxon>
        <taxon>Fungi</taxon>
        <taxon>Dikarya</taxon>
        <taxon>Basidiomycota</taxon>
        <taxon>Agaricomycotina</taxon>
        <taxon>Agaricomycetes</taxon>
        <taxon>Polyporales</taxon>
        <taxon>Fomitopsis</taxon>
    </lineage>
</organism>
<dbReference type="InterPro" id="IPR038922">
    <property type="entry name" value="HYPK_UBA"/>
</dbReference>
<dbReference type="InParanoid" id="S8DN11"/>
<dbReference type="HOGENOM" id="CLU_175758_0_0_1"/>